<reference evidence="1 2" key="1">
    <citation type="submission" date="2020-08" db="EMBL/GenBank/DDBJ databases">
        <title>Genomic Encyclopedia of Type Strains, Phase IV (KMG-IV): sequencing the most valuable type-strain genomes for metagenomic binning, comparative biology and taxonomic classification.</title>
        <authorList>
            <person name="Goeker M."/>
        </authorList>
    </citation>
    <scope>NUCLEOTIDE SEQUENCE [LARGE SCALE GENOMIC DNA]</scope>
    <source>
        <strain evidence="1 2">YIM 65646</strain>
    </source>
</reference>
<dbReference type="AlphaFoldDB" id="A0A841FNC4"/>
<evidence type="ECO:0000313" key="2">
    <source>
        <dbReference type="Proteomes" id="UP000548476"/>
    </source>
</evidence>
<keyword evidence="2" id="KW-1185">Reference proteome</keyword>
<comment type="caution">
    <text evidence="1">The sequence shown here is derived from an EMBL/GenBank/DDBJ whole genome shotgun (WGS) entry which is preliminary data.</text>
</comment>
<dbReference type="RefSeq" id="WP_184790355.1">
    <property type="nucleotide sequence ID" value="NZ_BONT01000085.1"/>
</dbReference>
<evidence type="ECO:0000313" key="1">
    <source>
        <dbReference type="EMBL" id="MBB6037545.1"/>
    </source>
</evidence>
<dbReference type="Proteomes" id="UP000548476">
    <property type="component" value="Unassembled WGS sequence"/>
</dbReference>
<gene>
    <name evidence="1" type="ORF">HNR73_005421</name>
</gene>
<proteinExistence type="predicted"/>
<organism evidence="1 2">
    <name type="scientific">Phytomonospora endophytica</name>
    <dbReference type="NCBI Taxonomy" id="714109"/>
    <lineage>
        <taxon>Bacteria</taxon>
        <taxon>Bacillati</taxon>
        <taxon>Actinomycetota</taxon>
        <taxon>Actinomycetes</taxon>
        <taxon>Micromonosporales</taxon>
        <taxon>Micromonosporaceae</taxon>
        <taxon>Phytomonospora</taxon>
    </lineage>
</organism>
<accession>A0A841FNC4</accession>
<protein>
    <submittedName>
        <fullName evidence="1">Uncharacterized protein</fullName>
    </submittedName>
</protein>
<sequence>MRLDIGGHTSIEGPPASRVEQVLRSMASANEQYVSLDRSEQYYVMAMPSEFVGEFWDLEFRDGSAERHYAAADGRPIDEVVEVFLSYLNGDNVWRTRVEWKRVEEEQL</sequence>
<name>A0A841FNC4_9ACTN</name>
<dbReference type="EMBL" id="JACHGT010000012">
    <property type="protein sequence ID" value="MBB6037545.1"/>
    <property type="molecule type" value="Genomic_DNA"/>
</dbReference>